<evidence type="ECO:0000313" key="7">
    <source>
        <dbReference type="EMBL" id="ERK62191.1"/>
    </source>
</evidence>
<dbReference type="PROSITE" id="PS00092">
    <property type="entry name" value="N6_MTASE"/>
    <property type="match status" value="1"/>
</dbReference>
<dbReference type="InterPro" id="IPR050953">
    <property type="entry name" value="N4_N6_ade-DNA_methylase"/>
</dbReference>
<dbReference type="PANTHER" id="PTHR33841:SF1">
    <property type="entry name" value="DNA METHYLTRANSFERASE A"/>
    <property type="match status" value="1"/>
</dbReference>
<gene>
    <name evidence="7" type="ORF">HMPREF0682_2869</name>
</gene>
<dbReference type="InterPro" id="IPR002052">
    <property type="entry name" value="DNA_methylase_N6_adenine_CS"/>
</dbReference>
<keyword evidence="8" id="KW-1185">Reference proteome</keyword>
<evidence type="ECO:0000313" key="8">
    <source>
        <dbReference type="Proteomes" id="UP000017052"/>
    </source>
</evidence>
<comment type="catalytic activity">
    <reaction evidence="5">
        <text>a 2'-deoxyadenosine in DNA + S-adenosyl-L-methionine = an N(6)-methyl-2'-deoxyadenosine in DNA + S-adenosyl-L-homocysteine + H(+)</text>
        <dbReference type="Rhea" id="RHEA:15197"/>
        <dbReference type="Rhea" id="RHEA-COMP:12418"/>
        <dbReference type="Rhea" id="RHEA-COMP:12419"/>
        <dbReference type="ChEBI" id="CHEBI:15378"/>
        <dbReference type="ChEBI" id="CHEBI:57856"/>
        <dbReference type="ChEBI" id="CHEBI:59789"/>
        <dbReference type="ChEBI" id="CHEBI:90615"/>
        <dbReference type="ChEBI" id="CHEBI:90616"/>
        <dbReference type="EC" id="2.1.1.72"/>
    </reaction>
</comment>
<reference evidence="7" key="1">
    <citation type="submission" date="2013-08" db="EMBL/GenBank/DDBJ databases">
        <authorList>
            <person name="Durkin A.S."/>
            <person name="Haft D.R."/>
            <person name="McCorrison J."/>
            <person name="Torralba M."/>
            <person name="Gillis M."/>
            <person name="Haft D.H."/>
            <person name="Methe B."/>
            <person name="Sutton G."/>
            <person name="Nelson K.E."/>
        </authorList>
    </citation>
    <scope>NUCLEOTIDE SEQUENCE [LARGE SCALE GENOMIC DNA]</scope>
    <source>
        <strain evidence="7">F0233</strain>
    </source>
</reference>
<keyword evidence="4" id="KW-0949">S-adenosyl-L-methionine</keyword>
<accession>U2R085</accession>
<evidence type="ECO:0000259" key="6">
    <source>
        <dbReference type="Pfam" id="PF07669"/>
    </source>
</evidence>
<dbReference type="SUPFAM" id="SSF53335">
    <property type="entry name" value="S-adenosyl-L-methionine-dependent methyltransferases"/>
    <property type="match status" value="1"/>
</dbReference>
<dbReference type="EC" id="2.1.1.72" evidence="1"/>
<keyword evidence="2 7" id="KW-0489">Methyltransferase</keyword>
<dbReference type="GO" id="GO:0032259">
    <property type="term" value="P:methylation"/>
    <property type="evidence" value="ECO:0007669"/>
    <property type="project" value="UniProtKB-KW"/>
</dbReference>
<name>U2R085_9ACTN</name>
<dbReference type="PRINTS" id="PR00507">
    <property type="entry name" value="N12N6MTFRASE"/>
</dbReference>
<feature type="domain" description="Type II methyltransferase M.TaqI-like" evidence="6">
    <location>
        <begin position="115"/>
        <end position="220"/>
    </location>
</feature>
<dbReference type="AlphaFoldDB" id="U2R085"/>
<comment type="caution">
    <text evidence="7">The sequence shown here is derived from an EMBL/GenBank/DDBJ whole genome shotgun (WGS) entry which is preliminary data.</text>
</comment>
<evidence type="ECO:0000256" key="2">
    <source>
        <dbReference type="ARBA" id="ARBA00022603"/>
    </source>
</evidence>
<evidence type="ECO:0000256" key="1">
    <source>
        <dbReference type="ARBA" id="ARBA00011900"/>
    </source>
</evidence>
<dbReference type="PANTHER" id="PTHR33841">
    <property type="entry name" value="DNA METHYLTRANSFERASE YEEA-RELATED"/>
    <property type="match status" value="1"/>
</dbReference>
<dbReference type="CDD" id="cd02440">
    <property type="entry name" value="AdoMet_MTases"/>
    <property type="match status" value="1"/>
</dbReference>
<evidence type="ECO:0000256" key="3">
    <source>
        <dbReference type="ARBA" id="ARBA00022679"/>
    </source>
</evidence>
<evidence type="ECO:0000256" key="5">
    <source>
        <dbReference type="ARBA" id="ARBA00047942"/>
    </source>
</evidence>
<organism evidence="7 8">
    <name type="scientific">Propionibacterium acidifaciens F0233</name>
    <dbReference type="NCBI Taxonomy" id="553198"/>
    <lineage>
        <taxon>Bacteria</taxon>
        <taxon>Bacillati</taxon>
        <taxon>Actinomycetota</taxon>
        <taxon>Actinomycetes</taxon>
        <taxon>Propionibacteriales</taxon>
        <taxon>Propionibacteriaceae</taxon>
        <taxon>Propionibacterium</taxon>
    </lineage>
</organism>
<proteinExistence type="predicted"/>
<dbReference type="GO" id="GO:0009007">
    <property type="term" value="F:site-specific DNA-methyltransferase (adenine-specific) activity"/>
    <property type="evidence" value="ECO:0007669"/>
    <property type="project" value="UniProtKB-EC"/>
</dbReference>
<dbReference type="Gene3D" id="3.40.50.150">
    <property type="entry name" value="Vaccinia Virus protein VP39"/>
    <property type="match status" value="1"/>
</dbReference>
<dbReference type="Proteomes" id="UP000017052">
    <property type="component" value="Unassembled WGS sequence"/>
</dbReference>
<dbReference type="InterPro" id="IPR029063">
    <property type="entry name" value="SAM-dependent_MTases_sf"/>
</dbReference>
<dbReference type="InterPro" id="IPR011639">
    <property type="entry name" value="MethylTrfase_TaqI-like_dom"/>
</dbReference>
<dbReference type="GO" id="GO:0006304">
    <property type="term" value="P:DNA modification"/>
    <property type="evidence" value="ECO:0007669"/>
    <property type="project" value="InterPro"/>
</dbReference>
<keyword evidence="3" id="KW-0808">Transferase</keyword>
<dbReference type="Pfam" id="PF07669">
    <property type="entry name" value="Eco57I"/>
    <property type="match status" value="1"/>
</dbReference>
<protein>
    <recommendedName>
        <fullName evidence="1">site-specific DNA-methyltransferase (adenine-specific)</fullName>
        <ecNumber evidence="1">2.1.1.72</ecNumber>
    </recommendedName>
</protein>
<dbReference type="EMBL" id="ACVN02000035">
    <property type="protein sequence ID" value="ERK62191.1"/>
    <property type="molecule type" value="Genomic_DNA"/>
</dbReference>
<sequence>MMVMDMVGRAARRRETALADLDETERAARGQFFTPTAVAKIMARLLKVPDHGVVRVLDPGAGSGMLTATLVSHLATVTPSLRVHVTAVEDDTSLLPALRETLDDCSVLGAETRLIAEDYVSWAVTSDERFDLVIQNPPYHKLRVDSTADVLLRNAGIVVPNIYAGFMALAARQLTPGGQMVAITPRSWMNGTYYESFRRGLLDRAAIDAIHTFASRSSVFGDMGVLQESIIVSVTSNAIQGPVRLYSSVDQASETAERIVPGNQVVTPDFVFVPASRSDADAVSWMASATRTLADLGLTVSTGRVVDFRSRDLLRHSPDQPCSPMIYPANIVERTVQHPRTRLRKPQWFAIDSTTASKLLVPAGVYVLVKRFSSKEEKRRIVAAVWDDDRAPAFDNKLNYIHRAGHGLDPGLARGLAIWLNSTRVDDYFRVFSGHTQVNATDLRHMRFPSHAELLELARTNSDIDIAVEQLFAARRKAA</sequence>
<evidence type="ECO:0000256" key="4">
    <source>
        <dbReference type="ARBA" id="ARBA00022691"/>
    </source>
</evidence>
<dbReference type="GO" id="GO:0003676">
    <property type="term" value="F:nucleic acid binding"/>
    <property type="evidence" value="ECO:0007669"/>
    <property type="project" value="InterPro"/>
</dbReference>